<dbReference type="Pfam" id="PF00535">
    <property type="entry name" value="Glycos_transf_2"/>
    <property type="match status" value="1"/>
</dbReference>
<dbReference type="Gene3D" id="3.90.550.10">
    <property type="entry name" value="Spore Coat Polysaccharide Biosynthesis Protein SpsA, Chain A"/>
    <property type="match status" value="1"/>
</dbReference>
<dbReference type="InterPro" id="IPR050834">
    <property type="entry name" value="Glycosyltransf_2"/>
</dbReference>
<dbReference type="InterPro" id="IPR001173">
    <property type="entry name" value="Glyco_trans_2-like"/>
</dbReference>
<dbReference type="Proteomes" id="UP000249364">
    <property type="component" value="Unassembled WGS sequence"/>
</dbReference>
<dbReference type="InterPro" id="IPR029044">
    <property type="entry name" value="Nucleotide-diphossugar_trans"/>
</dbReference>
<accession>A0A2W7S5J0</accession>
<protein>
    <submittedName>
        <fullName evidence="2">Glycosyltransferase</fullName>
    </submittedName>
</protein>
<keyword evidence="2" id="KW-0808">Transferase</keyword>
<dbReference type="EMBL" id="QKZQ01000005">
    <property type="protein sequence ID" value="PZX45772.1"/>
    <property type="molecule type" value="Genomic_DNA"/>
</dbReference>
<keyword evidence="3" id="KW-1185">Reference proteome</keyword>
<dbReference type="PANTHER" id="PTHR43685:SF2">
    <property type="entry name" value="GLYCOSYLTRANSFERASE 2-LIKE DOMAIN-CONTAINING PROTEIN"/>
    <property type="match status" value="1"/>
</dbReference>
<evidence type="ECO:0000259" key="1">
    <source>
        <dbReference type="Pfam" id="PF00535"/>
    </source>
</evidence>
<feature type="domain" description="Glycosyltransferase 2-like" evidence="1">
    <location>
        <begin position="3"/>
        <end position="119"/>
    </location>
</feature>
<sequence>MGEAIASVAAQTHADLEHVIVEGKSPDGSLAAIERAAHDRMRVISERDDGIYDALNKGIRAATGDVVGFIHSDDFFAHQGVLARIASAFEDPTVEAVFSDLDYVAQADTSRVIRHWSTGPFHPKRLKYGWMPAHPTLYLRRSVYERLGGYDTSFGIAADYDFILRYFAQIDAEAVYIPEVLYKMRLGGVSNRNLAKIRQKMREDMSAIRRNNVGGIGTLVLKNTSKLGQFISRAKPRQSA</sequence>
<dbReference type="PANTHER" id="PTHR43685">
    <property type="entry name" value="GLYCOSYLTRANSFERASE"/>
    <property type="match status" value="1"/>
</dbReference>
<dbReference type="SUPFAM" id="SSF53448">
    <property type="entry name" value="Nucleotide-diphospho-sugar transferases"/>
    <property type="match status" value="1"/>
</dbReference>
<dbReference type="CDD" id="cd06433">
    <property type="entry name" value="GT_2_WfgS_like"/>
    <property type="match status" value="1"/>
</dbReference>
<evidence type="ECO:0000313" key="2">
    <source>
        <dbReference type="EMBL" id="PZX45772.1"/>
    </source>
</evidence>
<evidence type="ECO:0000313" key="3">
    <source>
        <dbReference type="Proteomes" id="UP000249364"/>
    </source>
</evidence>
<comment type="caution">
    <text evidence="2">The sequence shown here is derived from an EMBL/GenBank/DDBJ whole genome shotgun (WGS) entry which is preliminary data.</text>
</comment>
<proteinExistence type="predicted"/>
<name>A0A2W7S5J0_9RHOB</name>
<organism evidence="2 3">
    <name type="scientific">Roseinatronobacter thiooxidans</name>
    <dbReference type="NCBI Taxonomy" id="121821"/>
    <lineage>
        <taxon>Bacteria</taxon>
        <taxon>Pseudomonadati</taxon>
        <taxon>Pseudomonadota</taxon>
        <taxon>Alphaproteobacteria</taxon>
        <taxon>Rhodobacterales</taxon>
        <taxon>Paracoccaceae</taxon>
        <taxon>Roseinatronobacter</taxon>
    </lineage>
</organism>
<dbReference type="AlphaFoldDB" id="A0A2W7S5J0"/>
<reference evidence="2 3" key="1">
    <citation type="submission" date="2018-06" db="EMBL/GenBank/DDBJ databases">
        <title>Genomic Encyclopedia of Archaeal and Bacterial Type Strains, Phase II (KMG-II): from individual species to whole genera.</title>
        <authorList>
            <person name="Goeker M."/>
        </authorList>
    </citation>
    <scope>NUCLEOTIDE SEQUENCE [LARGE SCALE GENOMIC DNA]</scope>
    <source>
        <strain evidence="2 3">DSM 13087</strain>
    </source>
</reference>
<dbReference type="GO" id="GO:0016740">
    <property type="term" value="F:transferase activity"/>
    <property type="evidence" value="ECO:0007669"/>
    <property type="project" value="UniProtKB-KW"/>
</dbReference>
<gene>
    <name evidence="2" type="ORF">LY56_01332</name>
</gene>